<evidence type="ECO:0000256" key="1">
    <source>
        <dbReference type="SAM" id="MobiDB-lite"/>
    </source>
</evidence>
<protein>
    <submittedName>
        <fullName evidence="2">Uncharacterized protein</fullName>
    </submittedName>
</protein>
<proteinExistence type="predicted"/>
<organism evidence="2">
    <name type="scientific">marine sediment metagenome</name>
    <dbReference type="NCBI Taxonomy" id="412755"/>
    <lineage>
        <taxon>unclassified sequences</taxon>
        <taxon>metagenomes</taxon>
        <taxon>ecological metagenomes</taxon>
    </lineage>
</organism>
<dbReference type="EMBL" id="LAZR01005506">
    <property type="protein sequence ID" value="KKM99346.1"/>
    <property type="molecule type" value="Genomic_DNA"/>
</dbReference>
<evidence type="ECO:0000313" key="2">
    <source>
        <dbReference type="EMBL" id="KKM99346.1"/>
    </source>
</evidence>
<feature type="region of interest" description="Disordered" evidence="1">
    <location>
        <begin position="14"/>
        <end position="42"/>
    </location>
</feature>
<accession>A0A0F9MJE1</accession>
<dbReference type="AlphaFoldDB" id="A0A0F9MJE1"/>
<feature type="compositionally biased region" description="Basic and acidic residues" evidence="1">
    <location>
        <begin position="14"/>
        <end position="28"/>
    </location>
</feature>
<gene>
    <name evidence="2" type="ORF">LCGC14_1148720</name>
</gene>
<sequence length="42" mass="4594">MKCPVCGYNVRGPNHDKGTHHLLHKDAPGKYLPGTQTPVKTP</sequence>
<name>A0A0F9MJE1_9ZZZZ</name>
<reference evidence="2" key="1">
    <citation type="journal article" date="2015" name="Nature">
        <title>Complex archaea that bridge the gap between prokaryotes and eukaryotes.</title>
        <authorList>
            <person name="Spang A."/>
            <person name="Saw J.H."/>
            <person name="Jorgensen S.L."/>
            <person name="Zaremba-Niedzwiedzka K."/>
            <person name="Martijn J."/>
            <person name="Lind A.E."/>
            <person name="van Eijk R."/>
            <person name="Schleper C."/>
            <person name="Guy L."/>
            <person name="Ettema T.J."/>
        </authorList>
    </citation>
    <scope>NUCLEOTIDE SEQUENCE</scope>
</reference>
<comment type="caution">
    <text evidence="2">The sequence shown here is derived from an EMBL/GenBank/DDBJ whole genome shotgun (WGS) entry which is preliminary data.</text>
</comment>